<organism evidence="1 2">
    <name type="scientific">Linnemannia gamsii</name>
    <dbReference type="NCBI Taxonomy" id="64522"/>
    <lineage>
        <taxon>Eukaryota</taxon>
        <taxon>Fungi</taxon>
        <taxon>Fungi incertae sedis</taxon>
        <taxon>Mucoromycota</taxon>
        <taxon>Mortierellomycotina</taxon>
        <taxon>Mortierellomycetes</taxon>
        <taxon>Mortierellales</taxon>
        <taxon>Mortierellaceae</taxon>
        <taxon>Linnemannia</taxon>
    </lineage>
</organism>
<proteinExistence type="predicted"/>
<dbReference type="AlphaFoldDB" id="A0A9P6QXR4"/>
<dbReference type="EMBL" id="JAAAIN010001392">
    <property type="protein sequence ID" value="KAG0303549.1"/>
    <property type="molecule type" value="Genomic_DNA"/>
</dbReference>
<dbReference type="Proteomes" id="UP000823405">
    <property type="component" value="Unassembled WGS sequence"/>
</dbReference>
<sequence length="121" mass="14035">MCLDSDSGGQQEEQAECKSSTLTWTKRATIFADWNVSHEAFALKIGGVYNGRIPMRYVKVGRIIRSPDKEFTVTHGDVKTHTLALTWRGQQFKFADVDYIRTNLTDREYIYELDYWCCLKV</sequence>
<accession>A0A9P6QXR4</accession>
<protein>
    <submittedName>
        <fullName evidence="1">Uncharacterized protein</fullName>
    </submittedName>
</protein>
<dbReference type="OrthoDB" id="10372782at2759"/>
<keyword evidence="2" id="KW-1185">Reference proteome</keyword>
<gene>
    <name evidence="1" type="ORF">BGZ97_001855</name>
</gene>
<evidence type="ECO:0000313" key="2">
    <source>
        <dbReference type="Proteomes" id="UP000823405"/>
    </source>
</evidence>
<evidence type="ECO:0000313" key="1">
    <source>
        <dbReference type="EMBL" id="KAG0303549.1"/>
    </source>
</evidence>
<name>A0A9P6QXR4_9FUNG</name>
<reference evidence="1" key="1">
    <citation type="journal article" date="2020" name="Fungal Divers.">
        <title>Resolving the Mortierellaceae phylogeny through synthesis of multi-gene phylogenetics and phylogenomics.</title>
        <authorList>
            <person name="Vandepol N."/>
            <person name="Liber J."/>
            <person name="Desiro A."/>
            <person name="Na H."/>
            <person name="Kennedy M."/>
            <person name="Barry K."/>
            <person name="Grigoriev I.V."/>
            <person name="Miller A.N."/>
            <person name="O'Donnell K."/>
            <person name="Stajich J.E."/>
            <person name="Bonito G."/>
        </authorList>
    </citation>
    <scope>NUCLEOTIDE SEQUENCE</scope>
    <source>
        <strain evidence="1">NVP60</strain>
    </source>
</reference>
<comment type="caution">
    <text evidence="1">The sequence shown here is derived from an EMBL/GenBank/DDBJ whole genome shotgun (WGS) entry which is preliminary data.</text>
</comment>